<protein>
    <submittedName>
        <fullName evidence="1">Uncharacterized protein</fullName>
    </submittedName>
</protein>
<dbReference type="AlphaFoldDB" id="A0A0F9QA85"/>
<organism evidence="1">
    <name type="scientific">marine sediment metagenome</name>
    <dbReference type="NCBI Taxonomy" id="412755"/>
    <lineage>
        <taxon>unclassified sequences</taxon>
        <taxon>metagenomes</taxon>
        <taxon>ecological metagenomes</taxon>
    </lineage>
</organism>
<name>A0A0F9QA85_9ZZZZ</name>
<proteinExistence type="predicted"/>
<evidence type="ECO:0000313" key="1">
    <source>
        <dbReference type="EMBL" id="KKN40865.1"/>
    </source>
</evidence>
<dbReference type="EMBL" id="LAZR01001681">
    <property type="protein sequence ID" value="KKN40865.1"/>
    <property type="molecule type" value="Genomic_DNA"/>
</dbReference>
<comment type="caution">
    <text evidence="1">The sequence shown here is derived from an EMBL/GenBank/DDBJ whole genome shotgun (WGS) entry which is preliminary data.</text>
</comment>
<accession>A0A0F9QA85</accession>
<reference evidence="1" key="1">
    <citation type="journal article" date="2015" name="Nature">
        <title>Complex archaea that bridge the gap between prokaryotes and eukaryotes.</title>
        <authorList>
            <person name="Spang A."/>
            <person name="Saw J.H."/>
            <person name="Jorgensen S.L."/>
            <person name="Zaremba-Niedzwiedzka K."/>
            <person name="Martijn J."/>
            <person name="Lind A.E."/>
            <person name="van Eijk R."/>
            <person name="Schleper C."/>
            <person name="Guy L."/>
            <person name="Ettema T.J."/>
        </authorList>
    </citation>
    <scope>NUCLEOTIDE SEQUENCE</scope>
</reference>
<gene>
    <name evidence="1" type="ORF">LCGC14_0728870</name>
</gene>
<sequence>MKKCDIGDCTHEGWWMCTRCTFTICGDHHDDNFPVNPDEGDGKDYCPVCAEYHNDWFELAYILRALK</sequence>